<sequence length="26" mass="3103">MYFASLNWDFLLPTRYPSFINYASGK</sequence>
<reference evidence="1" key="2">
    <citation type="journal article" date="2015" name="Fish Shellfish Immunol.">
        <title>Early steps in the European eel (Anguilla anguilla)-Vibrio vulnificus interaction in the gills: Role of the RtxA13 toxin.</title>
        <authorList>
            <person name="Callol A."/>
            <person name="Pajuelo D."/>
            <person name="Ebbesson L."/>
            <person name="Teles M."/>
            <person name="MacKenzie S."/>
            <person name="Amaro C."/>
        </authorList>
    </citation>
    <scope>NUCLEOTIDE SEQUENCE</scope>
</reference>
<protein>
    <submittedName>
        <fullName evidence="1">Uncharacterized protein</fullName>
    </submittedName>
</protein>
<organism evidence="1">
    <name type="scientific">Anguilla anguilla</name>
    <name type="common">European freshwater eel</name>
    <name type="synonym">Muraena anguilla</name>
    <dbReference type="NCBI Taxonomy" id="7936"/>
    <lineage>
        <taxon>Eukaryota</taxon>
        <taxon>Metazoa</taxon>
        <taxon>Chordata</taxon>
        <taxon>Craniata</taxon>
        <taxon>Vertebrata</taxon>
        <taxon>Euteleostomi</taxon>
        <taxon>Actinopterygii</taxon>
        <taxon>Neopterygii</taxon>
        <taxon>Teleostei</taxon>
        <taxon>Anguilliformes</taxon>
        <taxon>Anguillidae</taxon>
        <taxon>Anguilla</taxon>
    </lineage>
</organism>
<accession>A0A0E9PKK4</accession>
<reference evidence="1" key="1">
    <citation type="submission" date="2014-11" db="EMBL/GenBank/DDBJ databases">
        <authorList>
            <person name="Amaro Gonzalez C."/>
        </authorList>
    </citation>
    <scope>NUCLEOTIDE SEQUENCE</scope>
</reference>
<proteinExistence type="predicted"/>
<dbReference type="AlphaFoldDB" id="A0A0E9PKK4"/>
<dbReference type="EMBL" id="GBXM01103396">
    <property type="protein sequence ID" value="JAH05181.1"/>
    <property type="molecule type" value="Transcribed_RNA"/>
</dbReference>
<name>A0A0E9PKK4_ANGAN</name>
<evidence type="ECO:0000313" key="1">
    <source>
        <dbReference type="EMBL" id="JAH05181.1"/>
    </source>
</evidence>